<evidence type="ECO:0000313" key="2">
    <source>
        <dbReference type="Proteomes" id="UP001301152"/>
    </source>
</evidence>
<protein>
    <submittedName>
        <fullName evidence="1">Uncharacterized protein</fullName>
    </submittedName>
</protein>
<dbReference type="RefSeq" id="WP_173560074.1">
    <property type="nucleotide sequence ID" value="NZ_JAPIUZ010000001.1"/>
</dbReference>
<proteinExistence type="predicted"/>
<sequence length="126" mass="13640">MFQRIDGGGSVRLDRALQDVSVQSDDPLLKTEVASVQEALFAEDEITDSIDPPSVINAVFTHIMPHICNPAVLMPAQRQLLLRRLEARISSHANTAPVVPGGLDTLRHEIASLDRLLHASSNIIGG</sequence>
<name>A0ABT3QCQ9_9PROT</name>
<reference evidence="1 2" key="1">
    <citation type="submission" date="2022-11" db="EMBL/GenBank/DDBJ databases">
        <title>Genome sequencing of Acetobacter type strain.</title>
        <authorList>
            <person name="Heo J."/>
            <person name="Lee D."/>
            <person name="Han B.-H."/>
            <person name="Hong S.-B."/>
            <person name="Kwon S.-W."/>
        </authorList>
    </citation>
    <scope>NUCLEOTIDE SEQUENCE [LARGE SCALE GENOMIC DNA]</scope>
    <source>
        <strain evidence="1 2">KACC 21253</strain>
    </source>
</reference>
<dbReference type="EMBL" id="JAPIUZ010000001">
    <property type="protein sequence ID" value="MCX2563082.1"/>
    <property type="molecule type" value="Genomic_DNA"/>
</dbReference>
<organism evidence="1 2">
    <name type="scientific">Acetobacter thailandicus</name>
    <dbReference type="NCBI Taxonomy" id="1502842"/>
    <lineage>
        <taxon>Bacteria</taxon>
        <taxon>Pseudomonadati</taxon>
        <taxon>Pseudomonadota</taxon>
        <taxon>Alphaproteobacteria</taxon>
        <taxon>Acetobacterales</taxon>
        <taxon>Acetobacteraceae</taxon>
        <taxon>Acetobacter</taxon>
    </lineage>
</organism>
<accession>A0ABT3QCQ9</accession>
<evidence type="ECO:0000313" key="1">
    <source>
        <dbReference type="EMBL" id="MCX2563082.1"/>
    </source>
</evidence>
<comment type="caution">
    <text evidence="1">The sequence shown here is derived from an EMBL/GenBank/DDBJ whole genome shotgun (WGS) entry which is preliminary data.</text>
</comment>
<keyword evidence="2" id="KW-1185">Reference proteome</keyword>
<dbReference type="Proteomes" id="UP001301152">
    <property type="component" value="Unassembled WGS sequence"/>
</dbReference>
<gene>
    <name evidence="1" type="ORF">OQ497_03785</name>
</gene>